<reference evidence="1 2" key="1">
    <citation type="submission" date="2019-05" db="EMBL/GenBank/DDBJ databases">
        <title>Another draft genome of Portunus trituberculatus and its Hox gene families provides insights of decapod evolution.</title>
        <authorList>
            <person name="Jeong J.-H."/>
            <person name="Song I."/>
            <person name="Kim S."/>
            <person name="Choi T."/>
            <person name="Kim D."/>
            <person name="Ryu S."/>
            <person name="Kim W."/>
        </authorList>
    </citation>
    <scope>NUCLEOTIDE SEQUENCE [LARGE SCALE GENOMIC DNA]</scope>
    <source>
        <tissue evidence="1">Muscle</tissue>
    </source>
</reference>
<keyword evidence="2" id="KW-1185">Reference proteome</keyword>
<protein>
    <submittedName>
        <fullName evidence="1">Uncharacterized protein</fullName>
    </submittedName>
</protein>
<dbReference type="EMBL" id="VSRR010046006">
    <property type="protein sequence ID" value="MPC77504.1"/>
    <property type="molecule type" value="Genomic_DNA"/>
</dbReference>
<accession>A0A5B7I9U1</accession>
<gene>
    <name evidence="1" type="ORF">E2C01_071960</name>
</gene>
<dbReference type="AlphaFoldDB" id="A0A5B7I9U1"/>
<proteinExistence type="predicted"/>
<sequence length="83" mass="9770">MTNTTITTHESHHKIIIRENISNRQYANQITRTVQSPFHTAMPQRRNTHKTSEMQHTAFHTSALSPKYSCTEEPHILRRIYVI</sequence>
<organism evidence="1 2">
    <name type="scientific">Portunus trituberculatus</name>
    <name type="common">Swimming crab</name>
    <name type="synonym">Neptunus trituberculatus</name>
    <dbReference type="NCBI Taxonomy" id="210409"/>
    <lineage>
        <taxon>Eukaryota</taxon>
        <taxon>Metazoa</taxon>
        <taxon>Ecdysozoa</taxon>
        <taxon>Arthropoda</taxon>
        <taxon>Crustacea</taxon>
        <taxon>Multicrustacea</taxon>
        <taxon>Malacostraca</taxon>
        <taxon>Eumalacostraca</taxon>
        <taxon>Eucarida</taxon>
        <taxon>Decapoda</taxon>
        <taxon>Pleocyemata</taxon>
        <taxon>Brachyura</taxon>
        <taxon>Eubrachyura</taxon>
        <taxon>Portunoidea</taxon>
        <taxon>Portunidae</taxon>
        <taxon>Portuninae</taxon>
        <taxon>Portunus</taxon>
    </lineage>
</organism>
<evidence type="ECO:0000313" key="1">
    <source>
        <dbReference type="EMBL" id="MPC77504.1"/>
    </source>
</evidence>
<dbReference type="Proteomes" id="UP000324222">
    <property type="component" value="Unassembled WGS sequence"/>
</dbReference>
<name>A0A5B7I9U1_PORTR</name>
<evidence type="ECO:0000313" key="2">
    <source>
        <dbReference type="Proteomes" id="UP000324222"/>
    </source>
</evidence>
<comment type="caution">
    <text evidence="1">The sequence shown here is derived from an EMBL/GenBank/DDBJ whole genome shotgun (WGS) entry which is preliminary data.</text>
</comment>